<comment type="cofactor">
    <cofactor evidence="13">
        <name>[4Fe-4S] cluster</name>
        <dbReference type="ChEBI" id="CHEBI:49883"/>
    </cofactor>
    <text evidence="13">Binds 1 [4Fe-4S] cluster per subunit.</text>
</comment>
<feature type="binding site" evidence="13">
    <location>
        <position position="155"/>
    </location>
    <ligand>
        <name>iminosuccinate</name>
        <dbReference type="ChEBI" id="CHEBI:77875"/>
    </ligand>
</feature>
<keyword evidence="8 13" id="KW-0479">Metal-binding</keyword>
<evidence type="ECO:0000256" key="11">
    <source>
        <dbReference type="ARBA" id="ARBA00050125"/>
    </source>
</evidence>
<dbReference type="FunCoup" id="S0EWV8">
    <property type="interactions" value="293"/>
</dbReference>
<dbReference type="InParanoid" id="S0EWV8"/>
<dbReference type="Proteomes" id="UP000014227">
    <property type="component" value="Chromosome I"/>
</dbReference>
<gene>
    <name evidence="13" type="primary">nadA</name>
    <name evidence="14" type="ORF">CCALI_02452</name>
</gene>
<dbReference type="eggNOG" id="COG0379">
    <property type="taxonomic scope" value="Bacteria"/>
</dbReference>
<keyword evidence="9 13" id="KW-0408">Iron</keyword>
<dbReference type="GO" id="GO:0034628">
    <property type="term" value="P:'de novo' NAD+ biosynthetic process from L-aspartate"/>
    <property type="evidence" value="ECO:0007669"/>
    <property type="project" value="TreeGrafter"/>
</dbReference>
<evidence type="ECO:0000313" key="15">
    <source>
        <dbReference type="Proteomes" id="UP000014227"/>
    </source>
</evidence>
<feature type="binding site" evidence="13">
    <location>
        <position position="225"/>
    </location>
    <ligand>
        <name>[4Fe-4S] cluster</name>
        <dbReference type="ChEBI" id="CHEBI:49883"/>
    </ligand>
</feature>
<dbReference type="FunFam" id="3.40.50.10800:FF:000001">
    <property type="entry name" value="Quinolinate synthase A"/>
    <property type="match status" value="1"/>
</dbReference>
<dbReference type="EMBL" id="HF951689">
    <property type="protein sequence ID" value="CCW36251.1"/>
    <property type="molecule type" value="Genomic_DNA"/>
</dbReference>
<dbReference type="GO" id="GO:0046872">
    <property type="term" value="F:metal ion binding"/>
    <property type="evidence" value="ECO:0007669"/>
    <property type="project" value="UniProtKB-KW"/>
</dbReference>
<dbReference type="Gene3D" id="3.40.50.10800">
    <property type="entry name" value="NadA-like"/>
    <property type="match status" value="3"/>
</dbReference>
<comment type="similarity">
    <text evidence="13">Belongs to the quinolinate synthase family. Type 3 subfamily.</text>
</comment>
<evidence type="ECO:0000256" key="9">
    <source>
        <dbReference type="ARBA" id="ARBA00023004"/>
    </source>
</evidence>
<keyword evidence="10 13" id="KW-0411">Iron-sulfur</keyword>
<dbReference type="GO" id="GO:0005829">
    <property type="term" value="C:cytosol"/>
    <property type="evidence" value="ECO:0007669"/>
    <property type="project" value="TreeGrafter"/>
</dbReference>
<dbReference type="Pfam" id="PF02445">
    <property type="entry name" value="NadA"/>
    <property type="match status" value="1"/>
</dbReference>
<keyword evidence="5 13" id="KW-0963">Cytoplasm</keyword>
<dbReference type="HOGENOM" id="CLU_047382_2_0_0"/>
<feature type="binding site" evidence="13">
    <location>
        <position position="315"/>
    </location>
    <ligand>
        <name>[4Fe-4S] cluster</name>
        <dbReference type="ChEBI" id="CHEBI:49883"/>
    </ligand>
</feature>
<dbReference type="OrthoDB" id="9801204at2"/>
<dbReference type="InterPro" id="IPR003473">
    <property type="entry name" value="NadA"/>
</dbReference>
<dbReference type="PANTHER" id="PTHR30573:SF0">
    <property type="entry name" value="QUINOLINATE SYNTHASE, CHLOROPLASTIC"/>
    <property type="match status" value="1"/>
</dbReference>
<dbReference type="HAMAP" id="MF_00569">
    <property type="entry name" value="NadA_type3"/>
    <property type="match status" value="1"/>
</dbReference>
<dbReference type="PANTHER" id="PTHR30573">
    <property type="entry name" value="QUINOLINATE SYNTHETASE A"/>
    <property type="match status" value="1"/>
</dbReference>
<dbReference type="KEGG" id="ccz:CCALI_02452"/>
<name>S0EWV8_CHTCT</name>
<keyword evidence="15" id="KW-1185">Reference proteome</keyword>
<evidence type="ECO:0000256" key="1">
    <source>
        <dbReference type="ARBA" id="ARBA00003791"/>
    </source>
</evidence>
<dbReference type="InterPro" id="IPR036094">
    <property type="entry name" value="NadA_sf"/>
</dbReference>
<dbReference type="NCBIfam" id="NF006883">
    <property type="entry name" value="PRK09375.2-4"/>
    <property type="match status" value="1"/>
</dbReference>
<dbReference type="PATRIC" id="fig|1303518.3.peg.2549"/>
<evidence type="ECO:0000256" key="8">
    <source>
        <dbReference type="ARBA" id="ARBA00022723"/>
    </source>
</evidence>
<feature type="binding site" evidence="13">
    <location>
        <position position="38"/>
    </location>
    <ligand>
        <name>iminosuccinate</name>
        <dbReference type="ChEBI" id="CHEBI:77875"/>
    </ligand>
</feature>
<comment type="catalytic activity">
    <reaction evidence="11">
        <text>iminosuccinate + dihydroxyacetone phosphate = quinolinate + phosphate + 2 H2O + H(+)</text>
        <dbReference type="Rhea" id="RHEA:25888"/>
        <dbReference type="ChEBI" id="CHEBI:15377"/>
        <dbReference type="ChEBI" id="CHEBI:15378"/>
        <dbReference type="ChEBI" id="CHEBI:29959"/>
        <dbReference type="ChEBI" id="CHEBI:43474"/>
        <dbReference type="ChEBI" id="CHEBI:57642"/>
        <dbReference type="ChEBI" id="CHEBI:77875"/>
        <dbReference type="EC" id="2.5.1.72"/>
    </reaction>
    <physiologicalReaction direction="left-to-right" evidence="11">
        <dbReference type="Rhea" id="RHEA:25889"/>
    </physiologicalReaction>
</comment>
<evidence type="ECO:0000313" key="14">
    <source>
        <dbReference type="EMBL" id="CCW36251.1"/>
    </source>
</evidence>
<dbReference type="InterPro" id="IPR023515">
    <property type="entry name" value="Quinolinate_synth_A_type3"/>
</dbReference>
<dbReference type="STRING" id="454171.CP488_01637"/>
<keyword evidence="6 13" id="KW-0662">Pyridine nucleotide biosynthesis</keyword>
<dbReference type="NCBIfam" id="TIGR00550">
    <property type="entry name" value="nadA"/>
    <property type="match status" value="1"/>
</dbReference>
<sequence>MLQKPLPQEIVQLSPEETDARIATARRCLGEELIILGHHYQRDEIIKWADFRGDSLLLSQIAGKHPEAKYFIFCGVHFMAESADILTRPDQIVILPNMNAGCSMADMANIGQVERAWEQLGTITDTSRIVPITYVNSTAAIKAFVGRHGGASCTSSNARKVVQWALERGDKLFFLPDQHLGRNTCVALGLDPEKEMLLWDPTKPLGGNSPEDIRAKRVYLWKGHCSVHMRFTVEQIRQARQEYPNVNVIVHPECTLDVVQAADAYGSTEFIIKTIRAAPAGTVWAVGTEINLVKRLADEMPDKTIFCLDPIVCPCSTMYRIHPHYLLWAMESLVRGEVVNRVQVPPEIAKEARMALDRMLSIV</sequence>
<dbReference type="AlphaFoldDB" id="S0EWV8"/>
<evidence type="ECO:0000256" key="10">
    <source>
        <dbReference type="ARBA" id="ARBA00023014"/>
    </source>
</evidence>
<evidence type="ECO:0000256" key="2">
    <source>
        <dbReference type="ARBA" id="ARBA00005065"/>
    </source>
</evidence>
<evidence type="ECO:0000256" key="4">
    <source>
        <dbReference type="ARBA" id="ARBA00022485"/>
    </source>
</evidence>
<keyword evidence="4 13" id="KW-0004">4Fe-4S</keyword>
<feature type="binding site" evidence="13">
    <location>
        <position position="55"/>
    </location>
    <ligand>
        <name>iminosuccinate</name>
        <dbReference type="ChEBI" id="CHEBI:77875"/>
    </ligand>
</feature>
<dbReference type="SUPFAM" id="SSF142754">
    <property type="entry name" value="NadA-like"/>
    <property type="match status" value="1"/>
</dbReference>
<evidence type="ECO:0000256" key="13">
    <source>
        <dbReference type="HAMAP-Rule" id="MF_00569"/>
    </source>
</evidence>
<dbReference type="EC" id="2.5.1.72" evidence="3 13"/>
<accession>S0EWV8</accession>
<feature type="binding site" evidence="13">
    <location>
        <position position="268"/>
    </location>
    <ligand>
        <name>iminosuccinate</name>
        <dbReference type="ChEBI" id="CHEBI:77875"/>
    </ligand>
</feature>
<comment type="pathway">
    <text evidence="2 13">Cofactor biosynthesis; NAD(+) biosynthesis; quinolinate from iminoaspartate: step 1/1.</text>
</comment>
<dbReference type="RefSeq" id="WP_016483763.1">
    <property type="nucleotide sequence ID" value="NC_021487.1"/>
</dbReference>
<comment type="subcellular location">
    <subcellularLocation>
        <location evidence="13">Cytoplasm</location>
    </subcellularLocation>
</comment>
<organism evidence="14 15">
    <name type="scientific">Chthonomonas calidirosea (strain DSM 23976 / ICMP 18418 / T49)</name>
    <dbReference type="NCBI Taxonomy" id="1303518"/>
    <lineage>
        <taxon>Bacteria</taxon>
        <taxon>Bacillati</taxon>
        <taxon>Armatimonadota</taxon>
        <taxon>Chthonomonadia</taxon>
        <taxon>Chthonomonadales</taxon>
        <taxon>Chthonomonadaceae</taxon>
        <taxon>Chthonomonas</taxon>
    </lineage>
</organism>
<evidence type="ECO:0000256" key="6">
    <source>
        <dbReference type="ARBA" id="ARBA00022642"/>
    </source>
</evidence>
<evidence type="ECO:0000256" key="12">
    <source>
        <dbReference type="ARBA" id="ARBA00073059"/>
    </source>
</evidence>
<evidence type="ECO:0000256" key="7">
    <source>
        <dbReference type="ARBA" id="ARBA00022679"/>
    </source>
</evidence>
<keyword evidence="7 13" id="KW-0808">Transferase</keyword>
<feature type="binding site" evidence="13">
    <location>
        <position position="102"/>
    </location>
    <ligand>
        <name>[4Fe-4S] cluster</name>
        <dbReference type="ChEBI" id="CHEBI:49883"/>
    </ligand>
</feature>
<comment type="function">
    <text evidence="1 13">Catalyzes the condensation of iminoaspartate with dihydroxyacetone phosphate to form quinolinate.</text>
</comment>
<dbReference type="GO" id="GO:0051539">
    <property type="term" value="F:4 iron, 4 sulfur cluster binding"/>
    <property type="evidence" value="ECO:0007669"/>
    <property type="project" value="UniProtKB-KW"/>
</dbReference>
<evidence type="ECO:0000256" key="3">
    <source>
        <dbReference type="ARBA" id="ARBA00012669"/>
    </source>
</evidence>
<dbReference type="GO" id="GO:0008987">
    <property type="term" value="F:quinolinate synthetase A activity"/>
    <property type="evidence" value="ECO:0007669"/>
    <property type="project" value="UniProtKB-UniRule"/>
</dbReference>
<reference evidence="15" key="1">
    <citation type="submission" date="2013-03" db="EMBL/GenBank/DDBJ databases">
        <title>Genome sequence of Chthonomonas calidirosea, the first sequenced genome from the Armatimonadetes phylum (formally candidate division OP10).</title>
        <authorList>
            <person name="Lee K.C.Y."/>
            <person name="Morgan X.C."/>
            <person name="Dunfield P.F."/>
            <person name="Tamas I."/>
            <person name="Houghton K.M."/>
            <person name="Vyssotski M."/>
            <person name="Ryan J.L.J."/>
            <person name="Lagutin K."/>
            <person name="McDonald I.R."/>
            <person name="Stott M.B."/>
        </authorList>
    </citation>
    <scope>NUCLEOTIDE SEQUENCE [LARGE SCALE GENOMIC DNA]</scope>
    <source>
        <strain evidence="15">DSM 23976 / ICMP 18418 / T49</strain>
    </source>
</reference>
<evidence type="ECO:0000256" key="5">
    <source>
        <dbReference type="ARBA" id="ARBA00022490"/>
    </source>
</evidence>
<protein>
    <recommendedName>
        <fullName evidence="12 13">Quinolinate synthase</fullName>
        <ecNumber evidence="3 13">2.5.1.72</ecNumber>
    </recommendedName>
</protein>
<dbReference type="UniPathway" id="UPA00253">
    <property type="reaction ID" value="UER00327"/>
</dbReference>
<feature type="binding site" evidence="13">
    <location>
        <begin position="134"/>
        <end position="136"/>
    </location>
    <ligand>
        <name>iminosuccinate</name>
        <dbReference type="ChEBI" id="CHEBI:77875"/>
    </ligand>
</feature>
<feature type="binding site" evidence="13">
    <location>
        <begin position="251"/>
        <end position="253"/>
    </location>
    <ligand>
        <name>iminosuccinate</name>
        <dbReference type="ChEBI" id="CHEBI:77875"/>
    </ligand>
</feature>
<proteinExistence type="inferred from homology"/>